<dbReference type="Proteomes" id="UP000229241">
    <property type="component" value="Unassembled WGS sequence"/>
</dbReference>
<keyword evidence="1" id="KW-1133">Transmembrane helix</keyword>
<feature type="transmembrane region" description="Helical" evidence="1">
    <location>
        <begin position="41"/>
        <end position="65"/>
    </location>
</feature>
<evidence type="ECO:0000313" key="2">
    <source>
        <dbReference type="EMBL" id="PIP92125.1"/>
    </source>
</evidence>
<keyword evidence="1" id="KW-0472">Membrane</keyword>
<evidence type="ECO:0000313" key="3">
    <source>
        <dbReference type="Proteomes" id="UP000229241"/>
    </source>
</evidence>
<protein>
    <submittedName>
        <fullName evidence="2">Uncharacterized protein</fullName>
    </submittedName>
</protein>
<dbReference type="EMBL" id="PCTX01000050">
    <property type="protein sequence ID" value="PIP92125.1"/>
    <property type="molecule type" value="Genomic_DNA"/>
</dbReference>
<feature type="transmembrane region" description="Helical" evidence="1">
    <location>
        <begin position="12"/>
        <end position="35"/>
    </location>
</feature>
<sequence length="75" mass="8508">MREKIIRIIFSIFSGFGIVILIFIGVMLLFVNGFGMKEESVFVIFGLIMGIIAFGVLSAKVYDYLKRILEAEIKK</sequence>
<proteinExistence type="predicted"/>
<gene>
    <name evidence="2" type="ORF">COW77_01655</name>
</gene>
<reference evidence="2 3" key="1">
    <citation type="submission" date="2017-09" db="EMBL/GenBank/DDBJ databases">
        <title>Depth-based differentiation of microbial function through sediment-hosted aquifers and enrichment of novel symbionts in the deep terrestrial subsurface.</title>
        <authorList>
            <person name="Probst A.J."/>
            <person name="Ladd B."/>
            <person name="Jarett J.K."/>
            <person name="Geller-Mcgrath D.E."/>
            <person name="Sieber C.M."/>
            <person name="Emerson J.B."/>
            <person name="Anantharaman K."/>
            <person name="Thomas B.C."/>
            <person name="Malmstrom R."/>
            <person name="Stieglmeier M."/>
            <person name="Klingl A."/>
            <person name="Woyke T."/>
            <person name="Ryan C.M."/>
            <person name="Banfield J.F."/>
        </authorList>
    </citation>
    <scope>NUCLEOTIDE SEQUENCE [LARGE SCALE GENOMIC DNA]</scope>
    <source>
        <strain evidence="2">CG18_big_fil_WC_8_21_14_2_50_39_7</strain>
    </source>
</reference>
<name>A0A2H0ECI5_9BACT</name>
<dbReference type="AlphaFoldDB" id="A0A2H0ECI5"/>
<comment type="caution">
    <text evidence="2">The sequence shown here is derived from an EMBL/GenBank/DDBJ whole genome shotgun (WGS) entry which is preliminary data.</text>
</comment>
<evidence type="ECO:0000256" key="1">
    <source>
        <dbReference type="SAM" id="Phobius"/>
    </source>
</evidence>
<keyword evidence="1" id="KW-0812">Transmembrane</keyword>
<organism evidence="2 3">
    <name type="scientific">Candidatus Wolfebacteria bacterium CG18_big_fil_WC_8_21_14_2_50_39_7</name>
    <dbReference type="NCBI Taxonomy" id="1975071"/>
    <lineage>
        <taxon>Bacteria</taxon>
        <taxon>Candidatus Wolfeibacteriota</taxon>
    </lineage>
</organism>
<accession>A0A2H0ECI5</accession>